<dbReference type="InterPro" id="IPR000073">
    <property type="entry name" value="AB_hydrolase_1"/>
</dbReference>
<reference evidence="5" key="2">
    <citation type="journal article" date="2016" name="Int. J. Syst. Evol. Microbiol.">
        <title>Complete genome sequence and cell structure of Limnochorda pilosa, a Gram-negative spore-former within the phylum Firmicutes.</title>
        <authorList>
            <person name="Watanabe M."/>
            <person name="Kojima H."/>
            <person name="Fukui M."/>
        </authorList>
    </citation>
    <scope>NUCLEOTIDE SEQUENCE [LARGE SCALE GENOMIC DNA]</scope>
    <source>
        <strain evidence="5">HC45</strain>
    </source>
</reference>
<evidence type="ECO:0000256" key="1">
    <source>
        <dbReference type="ARBA" id="ARBA00010088"/>
    </source>
</evidence>
<dbReference type="PRINTS" id="PR00111">
    <property type="entry name" value="ABHYDROLASE"/>
</dbReference>
<proteinExistence type="inferred from homology"/>
<protein>
    <submittedName>
        <fullName evidence="4">Alpha/beta hydrolase</fullName>
    </submittedName>
</protein>
<dbReference type="PRINTS" id="PR00793">
    <property type="entry name" value="PROAMNOPTASE"/>
</dbReference>
<keyword evidence="5" id="KW-1185">Reference proteome</keyword>
<dbReference type="PANTHER" id="PTHR43798:SF33">
    <property type="entry name" value="HYDROLASE, PUTATIVE (AFU_ORTHOLOGUE AFUA_2G14860)-RELATED"/>
    <property type="match status" value="1"/>
</dbReference>
<comment type="similarity">
    <text evidence="1">Belongs to the peptidase S33 family.</text>
</comment>
<dbReference type="SUPFAM" id="SSF53474">
    <property type="entry name" value="alpha/beta-Hydrolases"/>
    <property type="match status" value="1"/>
</dbReference>
<dbReference type="GO" id="GO:0016020">
    <property type="term" value="C:membrane"/>
    <property type="evidence" value="ECO:0007669"/>
    <property type="project" value="TreeGrafter"/>
</dbReference>
<evidence type="ECO:0000256" key="2">
    <source>
        <dbReference type="ARBA" id="ARBA00022801"/>
    </source>
</evidence>
<dbReference type="Pfam" id="PF00561">
    <property type="entry name" value="Abhydrolase_1"/>
    <property type="match status" value="1"/>
</dbReference>
<organism evidence="4 5">
    <name type="scientific">Limnochorda pilosa</name>
    <dbReference type="NCBI Taxonomy" id="1555112"/>
    <lineage>
        <taxon>Bacteria</taxon>
        <taxon>Bacillati</taxon>
        <taxon>Bacillota</taxon>
        <taxon>Limnochordia</taxon>
        <taxon>Limnochordales</taxon>
        <taxon>Limnochordaceae</taxon>
        <taxon>Limnochorda</taxon>
    </lineage>
</organism>
<dbReference type="OrthoDB" id="53505at2"/>
<dbReference type="KEGG" id="lpil:LIP_1080"/>
<evidence type="ECO:0000313" key="4">
    <source>
        <dbReference type="EMBL" id="BAS26937.1"/>
    </source>
</evidence>
<evidence type="ECO:0000313" key="5">
    <source>
        <dbReference type="Proteomes" id="UP000065807"/>
    </source>
</evidence>
<dbReference type="GO" id="GO:0006508">
    <property type="term" value="P:proteolysis"/>
    <property type="evidence" value="ECO:0007669"/>
    <property type="project" value="InterPro"/>
</dbReference>
<dbReference type="GO" id="GO:0004177">
    <property type="term" value="F:aminopeptidase activity"/>
    <property type="evidence" value="ECO:0007669"/>
    <property type="project" value="UniProtKB-EC"/>
</dbReference>
<gene>
    <name evidence="4" type="ORF">LIP_1080</name>
</gene>
<sequence>MRATAGGVTLHYTEVGEGVPVLAPHGAPGLLDHTYLRQALEPLGLPIHWVLWDHRGSGRSEEGLLEAISHRQLVDDMESLRESLNLGQPVLFGHSYGGFFALEHALRCPGRASALILCNTAPSYRFFDEYLANVRRHVPQDAWSRLTDAALEGPQPALAGELARVFGALLFARTDVERARRLVEGSLPHPAVSRRLARETMRQYDLEPRLHEVRCPTLVLGGRHDRVCAPRFAEVMAAAIPGAKLVLFEGSGHMPMVEEPDRFAHAVRAFLDEHRLLD</sequence>
<dbReference type="RefSeq" id="WP_068135115.1">
    <property type="nucleotide sequence ID" value="NZ_AP014924.1"/>
</dbReference>
<dbReference type="Gene3D" id="3.40.50.1820">
    <property type="entry name" value="alpha/beta hydrolase"/>
    <property type="match status" value="1"/>
</dbReference>
<dbReference type="InterPro" id="IPR002410">
    <property type="entry name" value="Peptidase_S33"/>
</dbReference>
<dbReference type="AlphaFoldDB" id="A0A0K2SIT5"/>
<reference evidence="5" key="1">
    <citation type="submission" date="2015-07" db="EMBL/GenBank/DDBJ databases">
        <title>Complete genome sequence and phylogenetic analysis of Limnochorda pilosa.</title>
        <authorList>
            <person name="Watanabe M."/>
            <person name="Kojima H."/>
            <person name="Fukui M."/>
        </authorList>
    </citation>
    <scope>NUCLEOTIDE SEQUENCE [LARGE SCALE GENOMIC DNA]</scope>
    <source>
        <strain evidence="5">HC45</strain>
    </source>
</reference>
<evidence type="ECO:0000259" key="3">
    <source>
        <dbReference type="Pfam" id="PF00561"/>
    </source>
</evidence>
<dbReference type="InterPro" id="IPR050266">
    <property type="entry name" value="AB_hydrolase_sf"/>
</dbReference>
<dbReference type="Proteomes" id="UP000065807">
    <property type="component" value="Chromosome"/>
</dbReference>
<accession>A0A0K2SIT5</accession>
<name>A0A0K2SIT5_LIMPI</name>
<dbReference type="InterPro" id="IPR029058">
    <property type="entry name" value="AB_hydrolase_fold"/>
</dbReference>
<keyword evidence="2 4" id="KW-0378">Hydrolase</keyword>
<feature type="domain" description="AB hydrolase-1" evidence="3">
    <location>
        <begin position="20"/>
        <end position="260"/>
    </location>
</feature>
<dbReference type="STRING" id="1555112.LIP_1080"/>
<dbReference type="EMBL" id="AP014924">
    <property type="protein sequence ID" value="BAS26937.1"/>
    <property type="molecule type" value="Genomic_DNA"/>
</dbReference>
<dbReference type="PANTHER" id="PTHR43798">
    <property type="entry name" value="MONOACYLGLYCEROL LIPASE"/>
    <property type="match status" value="1"/>
</dbReference>